<evidence type="ECO:0008006" key="4">
    <source>
        <dbReference type="Google" id="ProtNLM"/>
    </source>
</evidence>
<gene>
    <name evidence="2" type="ORF">TrRE_jg7284</name>
</gene>
<dbReference type="InterPro" id="IPR008984">
    <property type="entry name" value="SMAD_FHA_dom_sf"/>
</dbReference>
<protein>
    <recommendedName>
        <fullName evidence="4">FHA domain-containing protein</fullName>
    </recommendedName>
</protein>
<evidence type="ECO:0000256" key="1">
    <source>
        <dbReference type="SAM" id="MobiDB-lite"/>
    </source>
</evidence>
<dbReference type="Proteomes" id="UP001165082">
    <property type="component" value="Unassembled WGS sequence"/>
</dbReference>
<dbReference type="GO" id="GO:0007095">
    <property type="term" value="P:mitotic G2 DNA damage checkpoint signaling"/>
    <property type="evidence" value="ECO:0007669"/>
    <property type="project" value="InterPro"/>
</dbReference>
<dbReference type="GO" id="GO:0000724">
    <property type="term" value="P:double-strand break repair via homologous recombination"/>
    <property type="evidence" value="ECO:0007669"/>
    <property type="project" value="TreeGrafter"/>
</dbReference>
<evidence type="ECO:0000313" key="3">
    <source>
        <dbReference type="Proteomes" id="UP001165082"/>
    </source>
</evidence>
<dbReference type="AlphaFoldDB" id="A0A9W6Z987"/>
<dbReference type="EMBL" id="BRXZ01004348">
    <property type="protein sequence ID" value="GMH47122.1"/>
    <property type="molecule type" value="Genomic_DNA"/>
</dbReference>
<dbReference type="OrthoDB" id="552194at2759"/>
<accession>A0A9W6Z987</accession>
<dbReference type="Gene3D" id="2.60.200.20">
    <property type="match status" value="1"/>
</dbReference>
<feature type="compositionally biased region" description="Low complexity" evidence="1">
    <location>
        <begin position="103"/>
        <end position="114"/>
    </location>
</feature>
<reference evidence="2" key="1">
    <citation type="submission" date="2022-07" db="EMBL/GenBank/DDBJ databases">
        <title>Genome analysis of Parmales, a sister group of diatoms, reveals the evolutionary specialization of diatoms from phago-mixotrophs to photoautotrophs.</title>
        <authorList>
            <person name="Ban H."/>
            <person name="Sato S."/>
            <person name="Yoshikawa S."/>
            <person name="Kazumasa Y."/>
            <person name="Nakamura Y."/>
            <person name="Ichinomiya M."/>
            <person name="Saitoh K."/>
            <person name="Sato N."/>
            <person name="Blanc-Mathieu R."/>
            <person name="Endo H."/>
            <person name="Kuwata A."/>
            <person name="Ogata H."/>
        </authorList>
    </citation>
    <scope>NUCLEOTIDE SEQUENCE</scope>
</reference>
<dbReference type="SUPFAM" id="SSF52113">
    <property type="entry name" value="BRCT domain"/>
    <property type="match status" value="1"/>
</dbReference>
<dbReference type="GO" id="GO:0030870">
    <property type="term" value="C:Mre11 complex"/>
    <property type="evidence" value="ECO:0007669"/>
    <property type="project" value="InterPro"/>
</dbReference>
<dbReference type="Gene3D" id="3.40.50.10190">
    <property type="entry name" value="BRCT domain"/>
    <property type="match status" value="1"/>
</dbReference>
<proteinExistence type="predicted"/>
<name>A0A9W6Z987_9STRA</name>
<dbReference type="SUPFAM" id="SSF49879">
    <property type="entry name" value="SMAD/FHA domain"/>
    <property type="match status" value="1"/>
</dbReference>
<feature type="compositionally biased region" description="Polar residues" evidence="1">
    <location>
        <begin position="76"/>
        <end position="88"/>
    </location>
</feature>
<sequence>MFRIDVDDGDESQPGLVFHLSLGTEKLKCGRKGALDVLFASDKSCSRSHCEVAVARLSELKASGRDYCLSAEHSSQFPASNLPSTQPGSKPALASYFSQSANPSSSLTPTQTQSHDGTTPLPSFQLDNINQDIVITITDVGSKFGTFIGEEKSRMPNETPTILKLGSMGSGIVQIGVQKSKLRITRIPLVLCYSGVTDKSLLENPKQADMIGAICERTWSCKSSTHLVTDARKNTGKNIMAWATSRPVVTTKWVEALEARTRGSDPIPDEYDFEPKGTLRLDNVDQNLPRNKTLENVYLLSLVKEELEELAIAGGGKVKRCYELDDNEFFEEKVR</sequence>
<keyword evidence="3" id="KW-1185">Reference proteome</keyword>
<dbReference type="PANTHER" id="PTHR12162:SF0">
    <property type="entry name" value="NIBRIN"/>
    <property type="match status" value="1"/>
</dbReference>
<dbReference type="InterPro" id="IPR036420">
    <property type="entry name" value="BRCT_dom_sf"/>
</dbReference>
<dbReference type="InterPro" id="IPR040227">
    <property type="entry name" value="Nibrin-rel"/>
</dbReference>
<comment type="caution">
    <text evidence="2">The sequence shown here is derived from an EMBL/GenBank/DDBJ whole genome shotgun (WGS) entry which is preliminary data.</text>
</comment>
<feature type="region of interest" description="Disordered" evidence="1">
    <location>
        <begin position="76"/>
        <end position="122"/>
    </location>
</feature>
<dbReference type="GO" id="GO:0003684">
    <property type="term" value="F:damaged DNA binding"/>
    <property type="evidence" value="ECO:0007669"/>
    <property type="project" value="TreeGrafter"/>
</dbReference>
<evidence type="ECO:0000313" key="2">
    <source>
        <dbReference type="EMBL" id="GMH47122.1"/>
    </source>
</evidence>
<dbReference type="PANTHER" id="PTHR12162">
    <property type="entry name" value="NIBRIN-RELATED"/>
    <property type="match status" value="1"/>
</dbReference>
<organism evidence="2 3">
    <name type="scientific">Triparma retinervis</name>
    <dbReference type="NCBI Taxonomy" id="2557542"/>
    <lineage>
        <taxon>Eukaryota</taxon>
        <taxon>Sar</taxon>
        <taxon>Stramenopiles</taxon>
        <taxon>Ochrophyta</taxon>
        <taxon>Bolidophyceae</taxon>
        <taxon>Parmales</taxon>
        <taxon>Triparmaceae</taxon>
        <taxon>Triparma</taxon>
    </lineage>
</organism>